<dbReference type="PROSITE" id="PS50931">
    <property type="entry name" value="HTH_LYSR"/>
    <property type="match status" value="1"/>
</dbReference>
<sequence length="73" mass="8274">MARQDRPDLLSFATVASEGRFTRAAERLGVTQSALSHAKTGLETRVGMRLQEHVPTKWIPVRRRKCGKIKELE</sequence>
<dbReference type="AlphaFoldDB" id="A0A0J6S8I4"/>
<gene>
    <name evidence="2" type="ORF">VP06_19720</name>
</gene>
<dbReference type="Pfam" id="PF00126">
    <property type="entry name" value="HTH_1"/>
    <property type="match status" value="1"/>
</dbReference>
<dbReference type="PATRIC" id="fig|270351.6.peg.1639"/>
<dbReference type="PRINTS" id="PR00039">
    <property type="entry name" value="HTHLYSR"/>
</dbReference>
<protein>
    <recommendedName>
        <fullName evidence="1">HTH lysR-type domain-containing protein</fullName>
    </recommendedName>
</protein>
<dbReference type="OrthoDB" id="8442847at2"/>
<dbReference type="EMBL" id="LABX01000154">
    <property type="protein sequence ID" value="KMO31525.1"/>
    <property type="molecule type" value="Genomic_DNA"/>
</dbReference>
<dbReference type="InterPro" id="IPR036390">
    <property type="entry name" value="WH_DNA-bd_sf"/>
</dbReference>
<dbReference type="RefSeq" id="WP_048465473.1">
    <property type="nucleotide sequence ID" value="NZ_JBNTQU010000007.1"/>
</dbReference>
<comment type="caution">
    <text evidence="2">The sequence shown here is derived from an EMBL/GenBank/DDBJ whole genome shotgun (WGS) entry which is preliminary data.</text>
</comment>
<accession>A0A0J6S8I4</accession>
<dbReference type="Gene3D" id="1.10.10.10">
    <property type="entry name" value="Winged helix-like DNA-binding domain superfamily/Winged helix DNA-binding domain"/>
    <property type="match status" value="1"/>
</dbReference>
<name>A0A0J6S8I4_9HYPH</name>
<reference evidence="2 3" key="1">
    <citation type="submission" date="2015-03" db="EMBL/GenBank/DDBJ databases">
        <title>Genome sequencing of Methylobacterium aquaticum DSM16371 type strain.</title>
        <authorList>
            <person name="Chaudhry V."/>
            <person name="Patil P.B."/>
        </authorList>
    </citation>
    <scope>NUCLEOTIDE SEQUENCE [LARGE SCALE GENOMIC DNA]</scope>
    <source>
        <strain evidence="2 3">DSM 16371</strain>
    </source>
</reference>
<evidence type="ECO:0000259" key="1">
    <source>
        <dbReference type="PROSITE" id="PS50931"/>
    </source>
</evidence>
<dbReference type="InterPro" id="IPR000847">
    <property type="entry name" value="LysR_HTH_N"/>
</dbReference>
<evidence type="ECO:0000313" key="3">
    <source>
        <dbReference type="Proteomes" id="UP000035929"/>
    </source>
</evidence>
<dbReference type="GO" id="GO:0003700">
    <property type="term" value="F:DNA-binding transcription factor activity"/>
    <property type="evidence" value="ECO:0007669"/>
    <property type="project" value="InterPro"/>
</dbReference>
<organism evidence="2 3">
    <name type="scientific">Methylobacterium aquaticum</name>
    <dbReference type="NCBI Taxonomy" id="270351"/>
    <lineage>
        <taxon>Bacteria</taxon>
        <taxon>Pseudomonadati</taxon>
        <taxon>Pseudomonadota</taxon>
        <taxon>Alphaproteobacteria</taxon>
        <taxon>Hyphomicrobiales</taxon>
        <taxon>Methylobacteriaceae</taxon>
        <taxon>Methylobacterium</taxon>
    </lineage>
</organism>
<dbReference type="SUPFAM" id="SSF46785">
    <property type="entry name" value="Winged helix' DNA-binding domain"/>
    <property type="match status" value="1"/>
</dbReference>
<dbReference type="Proteomes" id="UP000035929">
    <property type="component" value="Unassembled WGS sequence"/>
</dbReference>
<proteinExistence type="predicted"/>
<evidence type="ECO:0000313" key="2">
    <source>
        <dbReference type="EMBL" id="KMO31525.1"/>
    </source>
</evidence>
<dbReference type="InterPro" id="IPR036388">
    <property type="entry name" value="WH-like_DNA-bd_sf"/>
</dbReference>
<feature type="domain" description="HTH lysR-type" evidence="1">
    <location>
        <begin position="12"/>
        <end position="61"/>
    </location>
</feature>